<dbReference type="Gene3D" id="1.25.10.10">
    <property type="entry name" value="Leucine-rich Repeat Variant"/>
    <property type="match status" value="1"/>
</dbReference>
<dbReference type="InterPro" id="IPR000225">
    <property type="entry name" value="Armadillo"/>
</dbReference>
<organism evidence="3 4">
    <name type="scientific">Globodera rostochiensis</name>
    <name type="common">Golden nematode worm</name>
    <name type="synonym">Heterodera rostochiensis</name>
    <dbReference type="NCBI Taxonomy" id="31243"/>
    <lineage>
        <taxon>Eukaryota</taxon>
        <taxon>Metazoa</taxon>
        <taxon>Ecdysozoa</taxon>
        <taxon>Nematoda</taxon>
        <taxon>Chromadorea</taxon>
        <taxon>Rhabditida</taxon>
        <taxon>Tylenchina</taxon>
        <taxon>Tylenchomorpha</taxon>
        <taxon>Tylenchoidea</taxon>
        <taxon>Heteroderidae</taxon>
        <taxon>Heteroderinae</taxon>
        <taxon>Globodera</taxon>
    </lineage>
</organism>
<dbReference type="Proteomes" id="UP000887572">
    <property type="component" value="Unplaced"/>
</dbReference>
<reference evidence="4" key="1">
    <citation type="submission" date="2022-11" db="UniProtKB">
        <authorList>
            <consortium name="WormBaseParasite"/>
        </authorList>
    </citation>
    <scope>IDENTIFICATION</scope>
</reference>
<accession>A0A914GXS7</accession>
<protein>
    <submittedName>
        <fullName evidence="4">Uncharacterized protein</fullName>
    </submittedName>
</protein>
<dbReference type="SMART" id="SM00185">
    <property type="entry name" value="ARM"/>
    <property type="match status" value="3"/>
</dbReference>
<evidence type="ECO:0000256" key="1">
    <source>
        <dbReference type="ARBA" id="ARBA00022473"/>
    </source>
</evidence>
<dbReference type="InterPro" id="IPR011989">
    <property type="entry name" value="ARM-like"/>
</dbReference>
<evidence type="ECO:0000256" key="2">
    <source>
        <dbReference type="SAM" id="MobiDB-lite"/>
    </source>
</evidence>
<feature type="compositionally biased region" description="Polar residues" evidence="2">
    <location>
        <begin position="345"/>
        <end position="361"/>
    </location>
</feature>
<dbReference type="InterPro" id="IPR013284">
    <property type="entry name" value="Beta-catenin"/>
</dbReference>
<sequence length="1133" mass="126983">MWLEHDGMSSSSLLLLFMAGKGKKLGEPLAGRHREEESEAAANGMGAKKETELLPPAAPLIPEHIDFCRANSFRTPAGKEAAKGTKFNNSSIVICSSTFTKLGRSLLGRSLLGRSLLGRSWVGTELARDGVGSGRSWWTELAGTELAGRSWPVSGPDKVTLETTRIDLSVLHHFCPSYQKVEMEESGADEFGVGWRPPNLSSQPQHWHWHPLSEHRSLIADFPQQRPRQCPPPQLFHGDLPVATPPTSELTPPPVQYPHRHPTTHHYPQLSTTVHLDCKSPLMIPAQDFDQHHPTAGGWPPHASYYPPPQHFSSQQHHNWPVQQHEMPSSSSPFQTKPINRAAPLSSTMPPSSALSCKTMKGSQIKSIQHQSFTPQQKVQNWNLFGPGQIPHDSGVHSMSHSTANSVMSNMHHPLSCISTISSLPDDISSLQDHPYFQHIPSGLRHEDPEKIREVLPELVPLINDDCEEVVLRALNIINGIAKKDKSRAPVEAPLIGEQKVVEGLLRTMKTHRKNKRLISYSLRTLHFISDNEHSGRDLFVRTIDAHGMSCLEELVHSIGIPEHSCFKYAFLVLHNLISDQRLERRVIAYLCEMRTLTQVLSWLDDKNEKFLNIVTDIMQKLITKNPDQMAFFIGLNGHQKLINVIGHCRQEALLWRVTKLIDKIVQMDAERIVAAGLLEAMQRHLDHPSQRLLRQVLSCIRSKLLQLLGTSDLRLKESCADILANLCANNAQNKAFLVENGAVPALFQLLYELDSVRNGGGGATGDDSFQRQLEGIQETALTLLKSLCTGPNDDLRVMAAKQQVLHNDGHKRLLLEKLREWHFGLLRRALLLLIQLANSDSTLLCQLRFLITFAPRPRFPQSPDSHPVEHYSTELCRHCLDSLRAMSRDELLLEEIYSELRSRRVTEGGQGPRLLIPQLLLCFSDQLAAHAIFLLAELARIPETIQMICRHPNTVVTLRRWADKELEQRHNSKQQQQTQAAQKASQLLQLIGLGRAHDTMTGGRGRAQHSQFSALAPMREELSSVVVQNDFPAMDCSSTAAPTFLNEGPIPTSSLQITSLHSECLQKQQHHQTDHSTTILRNKEQLAQFGTLEEMQDLTLSSGDDFIDDFGLFVNALCPNSSPNWVQNCHKQ</sequence>
<name>A0A914GXS7_GLORO</name>
<evidence type="ECO:0000313" key="4">
    <source>
        <dbReference type="WBParaSite" id="Gr19_v10_g11366.t5"/>
    </source>
</evidence>
<dbReference type="GO" id="GO:0007155">
    <property type="term" value="P:cell adhesion"/>
    <property type="evidence" value="ECO:0007669"/>
    <property type="project" value="InterPro"/>
</dbReference>
<dbReference type="WBParaSite" id="Gr19_v10_g11366.t5">
    <property type="protein sequence ID" value="Gr19_v10_g11366.t5"/>
    <property type="gene ID" value="Gr19_v10_g11366"/>
</dbReference>
<dbReference type="AlphaFoldDB" id="A0A914GXS7"/>
<proteinExistence type="predicted"/>
<keyword evidence="3" id="KW-1185">Reference proteome</keyword>
<dbReference type="PANTHER" id="PTHR45976">
    <property type="entry name" value="ARMADILLO SEGMENT POLARITY PROTEIN"/>
    <property type="match status" value="1"/>
</dbReference>
<keyword evidence="1" id="KW-0217">Developmental protein</keyword>
<dbReference type="GO" id="GO:0045296">
    <property type="term" value="F:cadherin binding"/>
    <property type="evidence" value="ECO:0007669"/>
    <property type="project" value="InterPro"/>
</dbReference>
<feature type="region of interest" description="Disordered" evidence="2">
    <location>
        <begin position="28"/>
        <end position="47"/>
    </location>
</feature>
<evidence type="ECO:0000313" key="3">
    <source>
        <dbReference type="Proteomes" id="UP000887572"/>
    </source>
</evidence>
<feature type="region of interest" description="Disordered" evidence="2">
    <location>
        <begin position="340"/>
        <end position="361"/>
    </location>
</feature>
<dbReference type="SUPFAM" id="SSF48371">
    <property type="entry name" value="ARM repeat"/>
    <property type="match status" value="1"/>
</dbReference>
<dbReference type="InterPro" id="IPR016024">
    <property type="entry name" value="ARM-type_fold"/>
</dbReference>